<feature type="domain" description="SEC63" evidence="7">
    <location>
        <begin position="161"/>
        <end position="385"/>
    </location>
</feature>
<keyword evidence="9" id="KW-1185">Reference proteome</keyword>
<dbReference type="Pfam" id="PF02868">
    <property type="entry name" value="Peptidase_M4_C"/>
    <property type="match status" value="1"/>
</dbReference>
<dbReference type="PANTHER" id="PTHR43579:SF1">
    <property type="entry name" value="NEUTRAL METALLOPROTEINASE"/>
    <property type="match status" value="1"/>
</dbReference>
<dbReference type="InterPro" id="IPR004179">
    <property type="entry name" value="Sec63-dom"/>
</dbReference>
<evidence type="ECO:0000256" key="5">
    <source>
        <dbReference type="ARBA" id="ARBA00023049"/>
    </source>
</evidence>
<keyword evidence="3" id="KW-0378">Hydrolase</keyword>
<feature type="non-terminal residue" evidence="8">
    <location>
        <position position="465"/>
    </location>
</feature>
<dbReference type="AlphaFoldDB" id="A0A9P1MC35"/>
<dbReference type="GO" id="GO:0006508">
    <property type="term" value="P:proteolysis"/>
    <property type="evidence" value="ECO:0007669"/>
    <property type="project" value="UniProtKB-KW"/>
</dbReference>
<dbReference type="InterPro" id="IPR023612">
    <property type="entry name" value="Peptidase_M4"/>
</dbReference>
<evidence type="ECO:0000259" key="6">
    <source>
        <dbReference type="Pfam" id="PF02868"/>
    </source>
</evidence>
<name>A0A9P1MC35_9PEZI</name>
<keyword evidence="4" id="KW-0862">Zinc</keyword>
<sequence>NTSPLLYFGQSGALNEHISDVFGIIVKQVVEKEDAASADWLVGEGCIAPGVKGVALRSMKAPGTAYDDPRFGKDPQPDHFKYYRATFEDNGGVHIYSGIPNKAFYLCSTAFGECTFLEFATATITAARSQFGAEAAKVVKNAWKAVGPEPYRAAYRRFCEERTFFKDINLSKDVRWPLATGSPVMSWEKVFLLAQMQLSGGEWPSTLHKARRKELMAEKKDIFKVLNRIVRCTIDIVGSKKDGEGTSCGLELLRCLEAGFWELQGVEIRQVVSIGPKMGAKLAEAGITTTKVLAKMESWNMQRVMGKNVPFATAMFHRMKVFPILAMDVTQAGRLPEDEGVAVIKASLRYENKQVPTWKGLDIRVVFWAERESDKTLVYFWRRKIRRLEGTNGVDVVFGAGLPAAEYVRCYFSCEEVVGTIVQQTIEDNYMYVCSLLNAAASTACLLRASSSNGAADKANTYQHI</sequence>
<proteinExistence type="inferred from homology"/>
<dbReference type="EMBL" id="CALLCH030000016">
    <property type="protein sequence ID" value="CAI4217450.1"/>
    <property type="molecule type" value="Genomic_DNA"/>
</dbReference>
<evidence type="ECO:0000259" key="7">
    <source>
        <dbReference type="Pfam" id="PF02889"/>
    </source>
</evidence>
<keyword evidence="5" id="KW-0482">Metalloprotease</keyword>
<dbReference type="Gene3D" id="1.10.390.10">
    <property type="entry name" value="Neutral Protease Domain 2"/>
    <property type="match status" value="1"/>
</dbReference>
<dbReference type="InterPro" id="IPR027268">
    <property type="entry name" value="Peptidase_M4/M1_CTD_sf"/>
</dbReference>
<dbReference type="Gene3D" id="1.10.3380.10">
    <property type="entry name" value="Sec63 N-terminal domain-like domain"/>
    <property type="match status" value="1"/>
</dbReference>
<dbReference type="GO" id="GO:0004222">
    <property type="term" value="F:metalloendopeptidase activity"/>
    <property type="evidence" value="ECO:0007669"/>
    <property type="project" value="InterPro"/>
</dbReference>
<comment type="caution">
    <text evidence="8">The sequence shown here is derived from an EMBL/GenBank/DDBJ whole genome shotgun (WGS) entry which is preliminary data.</text>
</comment>
<evidence type="ECO:0000256" key="2">
    <source>
        <dbReference type="ARBA" id="ARBA00022670"/>
    </source>
</evidence>
<dbReference type="InterPro" id="IPR001570">
    <property type="entry name" value="Peptidase_M4_C_domain"/>
</dbReference>
<evidence type="ECO:0000313" key="8">
    <source>
        <dbReference type="EMBL" id="CAI4217450.1"/>
    </source>
</evidence>
<dbReference type="PRINTS" id="PR00730">
    <property type="entry name" value="THERMOLYSIN"/>
</dbReference>
<dbReference type="OrthoDB" id="5575at2759"/>
<reference evidence="8" key="1">
    <citation type="submission" date="2022-11" db="EMBL/GenBank/DDBJ databases">
        <authorList>
            <person name="Scott C."/>
            <person name="Bruce N."/>
        </authorList>
    </citation>
    <scope>NUCLEOTIDE SEQUENCE</scope>
</reference>
<dbReference type="PANTHER" id="PTHR43579">
    <property type="match status" value="1"/>
</dbReference>
<dbReference type="Pfam" id="PF02889">
    <property type="entry name" value="Sec63"/>
    <property type="match status" value="1"/>
</dbReference>
<dbReference type="SUPFAM" id="SSF158702">
    <property type="entry name" value="Sec63 N-terminal domain-like"/>
    <property type="match status" value="1"/>
</dbReference>
<feature type="domain" description="Peptidase M4 C-terminal" evidence="6">
    <location>
        <begin position="4"/>
        <end position="110"/>
    </location>
</feature>
<evidence type="ECO:0000256" key="1">
    <source>
        <dbReference type="ARBA" id="ARBA00009388"/>
    </source>
</evidence>
<protein>
    <submittedName>
        <fullName evidence="8">Uncharacterized protein</fullName>
    </submittedName>
</protein>
<evidence type="ECO:0000256" key="4">
    <source>
        <dbReference type="ARBA" id="ARBA00022833"/>
    </source>
</evidence>
<evidence type="ECO:0000313" key="9">
    <source>
        <dbReference type="Proteomes" id="UP000838763"/>
    </source>
</evidence>
<dbReference type="SUPFAM" id="SSF55486">
    <property type="entry name" value="Metalloproteases ('zincins'), catalytic domain"/>
    <property type="match status" value="1"/>
</dbReference>
<evidence type="ECO:0000256" key="3">
    <source>
        <dbReference type="ARBA" id="ARBA00022801"/>
    </source>
</evidence>
<keyword evidence="2" id="KW-0645">Protease</keyword>
<comment type="similarity">
    <text evidence="1">Belongs to the peptidase M4 family.</text>
</comment>
<accession>A0A9P1MC35</accession>
<gene>
    <name evidence="8" type="ORF">PPNO1_LOCUS7061</name>
</gene>
<dbReference type="Proteomes" id="UP000838763">
    <property type="component" value="Unassembled WGS sequence"/>
</dbReference>
<dbReference type="InterPro" id="IPR052759">
    <property type="entry name" value="Metalloprotease_M4"/>
</dbReference>
<organism evidence="8 9">
    <name type="scientific">Parascedosporium putredinis</name>
    <dbReference type="NCBI Taxonomy" id="1442378"/>
    <lineage>
        <taxon>Eukaryota</taxon>
        <taxon>Fungi</taxon>
        <taxon>Dikarya</taxon>
        <taxon>Ascomycota</taxon>
        <taxon>Pezizomycotina</taxon>
        <taxon>Sordariomycetes</taxon>
        <taxon>Hypocreomycetidae</taxon>
        <taxon>Microascales</taxon>
        <taxon>Microascaceae</taxon>
        <taxon>Parascedosporium</taxon>
    </lineage>
</organism>